<keyword evidence="1 7" id="KW-0813">Transport</keyword>
<evidence type="ECO:0000256" key="4">
    <source>
        <dbReference type="ARBA" id="ARBA00022958"/>
    </source>
</evidence>
<dbReference type="GO" id="GO:1990573">
    <property type="term" value="P:potassium ion import across plasma membrane"/>
    <property type="evidence" value="ECO:0007669"/>
    <property type="project" value="TreeGrafter"/>
</dbReference>
<protein>
    <recommendedName>
        <fullName evidence="11">Inward rectifier potassium channel C-terminal domain-containing protein</fullName>
    </recommendedName>
</protein>
<keyword evidence="2 7" id="KW-0633">Potassium transport</keyword>
<dbReference type="GO" id="GO:0005886">
    <property type="term" value="C:plasma membrane"/>
    <property type="evidence" value="ECO:0007669"/>
    <property type="project" value="TreeGrafter"/>
</dbReference>
<dbReference type="InterPro" id="IPR016449">
    <property type="entry name" value="K_chnl_inward-rec_Kir"/>
</dbReference>
<dbReference type="PANTHER" id="PTHR11767:SF102">
    <property type="entry name" value="INWARDLY RECTIFYING POTASSIUM CHANNEL 1, ISOFORM F"/>
    <property type="match status" value="1"/>
</dbReference>
<evidence type="ECO:0000256" key="1">
    <source>
        <dbReference type="ARBA" id="ARBA00022448"/>
    </source>
</evidence>
<feature type="compositionally biased region" description="Low complexity" evidence="8">
    <location>
        <begin position="12"/>
        <end position="25"/>
    </location>
</feature>
<dbReference type="AlphaFoldDB" id="A0A7S1YFQ1"/>
<evidence type="ECO:0000256" key="2">
    <source>
        <dbReference type="ARBA" id="ARBA00022538"/>
    </source>
</evidence>
<dbReference type="PANTHER" id="PTHR11767">
    <property type="entry name" value="INWARD RECTIFIER POTASSIUM CHANNEL"/>
    <property type="match status" value="1"/>
</dbReference>
<evidence type="ECO:0000256" key="9">
    <source>
        <dbReference type="SAM" id="Phobius"/>
    </source>
</evidence>
<dbReference type="GO" id="GO:0034702">
    <property type="term" value="C:monoatomic ion channel complex"/>
    <property type="evidence" value="ECO:0007669"/>
    <property type="project" value="UniProtKB-KW"/>
</dbReference>
<dbReference type="InterPro" id="IPR013518">
    <property type="entry name" value="K_chnl_inward-rec_Kir_cyto"/>
</dbReference>
<keyword evidence="3 7" id="KW-0851">Voltage-gated channel</keyword>
<organism evidence="10">
    <name type="scientific">Grammatophora oceanica</name>
    <dbReference type="NCBI Taxonomy" id="210454"/>
    <lineage>
        <taxon>Eukaryota</taxon>
        <taxon>Sar</taxon>
        <taxon>Stramenopiles</taxon>
        <taxon>Ochrophyta</taxon>
        <taxon>Bacillariophyta</taxon>
        <taxon>Fragilariophyceae</taxon>
        <taxon>Fragilariophycidae</taxon>
        <taxon>Rhabdonematales</taxon>
        <taxon>Grammatophoraceae</taxon>
        <taxon>Grammatophora</taxon>
    </lineage>
</organism>
<feature type="transmembrane region" description="Helical" evidence="9">
    <location>
        <begin position="230"/>
        <end position="255"/>
    </location>
</feature>
<dbReference type="SUPFAM" id="SSF81296">
    <property type="entry name" value="E set domains"/>
    <property type="match status" value="1"/>
</dbReference>
<keyword evidence="5 7" id="KW-0406">Ion transport</keyword>
<name>A0A7S1YFQ1_9STRA</name>
<dbReference type="Gene3D" id="1.10.287.70">
    <property type="match status" value="1"/>
</dbReference>
<evidence type="ECO:0000313" key="10">
    <source>
        <dbReference type="EMBL" id="CAD9296789.1"/>
    </source>
</evidence>
<feature type="region of interest" description="Disordered" evidence="8">
    <location>
        <begin position="1"/>
        <end position="41"/>
    </location>
</feature>
<dbReference type="GO" id="GO:0005242">
    <property type="term" value="F:inward rectifier potassium channel activity"/>
    <property type="evidence" value="ECO:0007669"/>
    <property type="project" value="InterPro"/>
</dbReference>
<evidence type="ECO:0000256" key="8">
    <source>
        <dbReference type="SAM" id="MobiDB-lite"/>
    </source>
</evidence>
<proteinExistence type="inferred from homology"/>
<dbReference type="EMBL" id="HBGK01037885">
    <property type="protein sequence ID" value="CAD9296789.1"/>
    <property type="molecule type" value="Transcribed_RNA"/>
</dbReference>
<dbReference type="Gene3D" id="2.60.40.1400">
    <property type="entry name" value="G protein-activated inward rectifier potassium channel 1"/>
    <property type="match status" value="1"/>
</dbReference>
<evidence type="ECO:0000256" key="3">
    <source>
        <dbReference type="ARBA" id="ARBA00022882"/>
    </source>
</evidence>
<feature type="transmembrane region" description="Helical" evidence="9">
    <location>
        <begin position="149"/>
        <end position="177"/>
    </location>
</feature>
<gene>
    <name evidence="10" type="ORF">GOCE00092_LOCUS19650</name>
</gene>
<evidence type="ECO:0000256" key="6">
    <source>
        <dbReference type="ARBA" id="ARBA00023303"/>
    </source>
</evidence>
<keyword evidence="9" id="KW-0472">Membrane</keyword>
<reference evidence="10" key="1">
    <citation type="submission" date="2021-01" db="EMBL/GenBank/DDBJ databases">
        <authorList>
            <person name="Corre E."/>
            <person name="Pelletier E."/>
            <person name="Niang G."/>
            <person name="Scheremetjew M."/>
            <person name="Finn R."/>
            <person name="Kale V."/>
            <person name="Holt S."/>
            <person name="Cochrane G."/>
            <person name="Meng A."/>
            <person name="Brown T."/>
            <person name="Cohen L."/>
        </authorList>
    </citation>
    <scope>NUCLEOTIDE SEQUENCE</scope>
    <source>
        <strain evidence="10">CCMP 410</strain>
    </source>
</reference>
<comment type="subcellular location">
    <subcellularLocation>
        <location evidence="7">Membrane</location>
        <topology evidence="7">Multi-pass membrane protein</topology>
    </subcellularLocation>
</comment>
<feature type="compositionally biased region" description="Basic and acidic residues" evidence="8">
    <location>
        <begin position="31"/>
        <end position="41"/>
    </location>
</feature>
<keyword evidence="6 7" id="KW-0407">Ion channel</keyword>
<evidence type="ECO:0000256" key="7">
    <source>
        <dbReference type="RuleBase" id="RU003822"/>
    </source>
</evidence>
<keyword evidence="7 9" id="KW-0812">Transmembrane</keyword>
<dbReference type="SUPFAM" id="SSF81324">
    <property type="entry name" value="Voltage-gated potassium channels"/>
    <property type="match status" value="1"/>
</dbReference>
<dbReference type="GO" id="GO:0034765">
    <property type="term" value="P:regulation of monoatomic ion transmembrane transport"/>
    <property type="evidence" value="ECO:0007669"/>
    <property type="project" value="TreeGrafter"/>
</dbReference>
<comment type="similarity">
    <text evidence="7">Belongs to the inward rectifier-type potassium channel (TC 1.A.2.1) family.</text>
</comment>
<accession>A0A7S1YFQ1</accession>
<keyword evidence="9" id="KW-1133">Transmembrane helix</keyword>
<evidence type="ECO:0000256" key="5">
    <source>
        <dbReference type="ARBA" id="ARBA00023065"/>
    </source>
</evidence>
<keyword evidence="4 7" id="KW-0630">Potassium</keyword>
<evidence type="ECO:0008006" key="11">
    <source>
        <dbReference type="Google" id="ProtNLM"/>
    </source>
</evidence>
<dbReference type="InterPro" id="IPR014756">
    <property type="entry name" value="Ig_E-set"/>
</dbReference>
<sequence>MMEEEKEEAGYSRRVSSMRSSARGSGIAGGSERESMRSSHIDQGDLRCQAVFLRRDDEIDAMGSFDRFKTKLKSFGRRVCCRGNPSSPEKKDDDVDGDGQQYRLEAAQTTPRNRWTWTQGTTVTTAGSLGITPNQALAMSLHWMFRVNFFFLFSLSCLVFFGLVMIFSCLILIAGALDSKCVRIGGDEIGENGARFADAFALSWTTFSTVGYGSTYPALSHENDNPSNCMLITVICSLESFIGVLYSGFCGAILFGKVLRIQSHASVMFSDPIVIRYGSGVADPNYASDDEDAELGFVGGDDLDVADRQEPLKTHSTIPCPVLEFRIVNRLYNETGGEIMDATLNVVANVDANDADFQSERAVDAYSQRDDNSIHHLNSMGTEFSHRSGDGASVRSAFSNHTVRSLLSNQSIRSIRNGTLGTLLGQHISVDEDHTGQIISKRIFSKMRIEAQEHPFFKRVWLAKHVLDDTSPILTPRARRLVKRNKGHWPETLNTAAGVRRSIKFNQVLVSLNGVSNVSAADVYAQKIYDFVDVNIGYQFVNLLFRDEKGTLRVDTELINDVREQNGGGGEALTVPDDEND</sequence>